<feature type="region of interest" description="Disordered" evidence="6">
    <location>
        <begin position="505"/>
        <end position="555"/>
    </location>
</feature>
<dbReference type="EMBL" id="MCFC01000072">
    <property type="protein sequence ID" value="ORY24064.1"/>
    <property type="molecule type" value="Genomic_DNA"/>
</dbReference>
<evidence type="ECO:0000313" key="7">
    <source>
        <dbReference type="EMBL" id="ORY24064.1"/>
    </source>
</evidence>
<dbReference type="GO" id="GO:0003886">
    <property type="term" value="F:DNA (cytosine-5-)-methyltransferase activity"/>
    <property type="evidence" value="ECO:0007669"/>
    <property type="project" value="UniProtKB-EC"/>
</dbReference>
<dbReference type="PANTHER" id="PTHR10629:SF52">
    <property type="entry name" value="DNA (CYTOSINE-5)-METHYLTRANSFERASE 1"/>
    <property type="match status" value="1"/>
</dbReference>
<dbReference type="PRINTS" id="PR00105">
    <property type="entry name" value="C5METTRFRASE"/>
</dbReference>
<dbReference type="AlphaFoldDB" id="A0A1Y2ANK0"/>
<dbReference type="EC" id="2.1.1.37" evidence="1"/>
<dbReference type="PROSITE" id="PS51679">
    <property type="entry name" value="SAM_MT_C5"/>
    <property type="match status" value="1"/>
</dbReference>
<keyword evidence="8" id="KW-1185">Reference proteome</keyword>
<dbReference type="GO" id="GO:0003677">
    <property type="term" value="F:DNA binding"/>
    <property type="evidence" value="ECO:0007669"/>
    <property type="project" value="TreeGrafter"/>
</dbReference>
<dbReference type="InterPro" id="IPR050390">
    <property type="entry name" value="C5-Methyltransferase"/>
</dbReference>
<reference evidence="7 8" key="1">
    <citation type="submission" date="2016-07" db="EMBL/GenBank/DDBJ databases">
        <title>Pervasive Adenine N6-methylation of Active Genes in Fungi.</title>
        <authorList>
            <consortium name="DOE Joint Genome Institute"/>
            <person name="Mondo S.J."/>
            <person name="Dannebaum R.O."/>
            <person name="Kuo R.C."/>
            <person name="Labutti K."/>
            <person name="Haridas S."/>
            <person name="Kuo A."/>
            <person name="Salamov A."/>
            <person name="Ahrendt S.R."/>
            <person name="Lipzen A."/>
            <person name="Sullivan W."/>
            <person name="Andreopoulos W.B."/>
            <person name="Clum A."/>
            <person name="Lindquist E."/>
            <person name="Daum C."/>
            <person name="Ramamoorthy G.K."/>
            <person name="Gryganskyi A."/>
            <person name="Culley D."/>
            <person name="Magnuson J.K."/>
            <person name="James T.Y."/>
            <person name="O'Malley M.A."/>
            <person name="Stajich J.E."/>
            <person name="Spatafora J.W."/>
            <person name="Visel A."/>
            <person name="Grigoriev I.V."/>
        </authorList>
    </citation>
    <scope>NUCLEOTIDE SEQUENCE [LARGE SCALE GENOMIC DNA]</scope>
    <source>
        <strain evidence="7 8">68-887.2</strain>
    </source>
</reference>
<dbReference type="SUPFAM" id="SSF53335">
    <property type="entry name" value="S-adenosyl-L-methionine-dependent methyltransferases"/>
    <property type="match status" value="1"/>
</dbReference>
<dbReference type="GO" id="GO:0032259">
    <property type="term" value="P:methylation"/>
    <property type="evidence" value="ECO:0007669"/>
    <property type="project" value="UniProtKB-KW"/>
</dbReference>
<evidence type="ECO:0000256" key="4">
    <source>
        <dbReference type="ARBA" id="ARBA00022691"/>
    </source>
</evidence>
<dbReference type="STRING" id="71784.A0A1Y2ANK0"/>
<dbReference type="Gene3D" id="3.40.50.150">
    <property type="entry name" value="Vaccinia Virus protein VP39"/>
    <property type="match status" value="1"/>
</dbReference>
<dbReference type="PANTHER" id="PTHR10629">
    <property type="entry name" value="CYTOSINE-SPECIFIC METHYLTRANSFERASE"/>
    <property type="match status" value="1"/>
</dbReference>
<keyword evidence="4 5" id="KW-0949">S-adenosyl-L-methionine</keyword>
<dbReference type="Pfam" id="PF00145">
    <property type="entry name" value="DNA_methylase"/>
    <property type="match status" value="1"/>
</dbReference>
<dbReference type="OrthoDB" id="5376140at2759"/>
<protein>
    <recommendedName>
        <fullName evidence="1">DNA (cytosine-5-)-methyltransferase</fullName>
        <ecNumber evidence="1">2.1.1.37</ecNumber>
    </recommendedName>
</protein>
<dbReference type="InParanoid" id="A0A1Y2ANK0"/>
<dbReference type="Gene3D" id="3.90.120.10">
    <property type="entry name" value="DNA Methylase, subunit A, domain 2"/>
    <property type="match status" value="1"/>
</dbReference>
<dbReference type="InterPro" id="IPR001525">
    <property type="entry name" value="C5_MeTfrase"/>
</dbReference>
<name>A0A1Y2ANK0_9TREE</name>
<gene>
    <name evidence="7" type="ORF">BCR39DRAFT_337669</name>
</gene>
<evidence type="ECO:0000256" key="6">
    <source>
        <dbReference type="SAM" id="MobiDB-lite"/>
    </source>
</evidence>
<dbReference type="InterPro" id="IPR029063">
    <property type="entry name" value="SAM-dependent_MTases_sf"/>
</dbReference>
<dbReference type="GO" id="GO:0044027">
    <property type="term" value="P:negative regulation of gene expression via chromosomal CpG island methylation"/>
    <property type="evidence" value="ECO:0007669"/>
    <property type="project" value="TreeGrafter"/>
</dbReference>
<evidence type="ECO:0000256" key="5">
    <source>
        <dbReference type="PROSITE-ProRule" id="PRU01016"/>
    </source>
</evidence>
<evidence type="ECO:0000313" key="8">
    <source>
        <dbReference type="Proteomes" id="UP000193986"/>
    </source>
</evidence>
<accession>A0A1Y2ANK0</accession>
<sequence length="696" mass="77712">MGNSSSWWCASLEIRVQTSQGIKDQRAMIRKIMRVKTHDATQYCVHVQWLRTSAVGQEDELFLDHGHCQTVPIKFITAKLDFVLLPPGVSAASTTCTYFARYIYDADRNHWSAPTGRLADCDGCLYRREHYDRGHVRIAADGGFSINGEEYHKNDLVFLDSNSTGEPWTVAQILKVPDFLTERGRVDRNCIDIQHLEIQGQGQKVLSQLGKGRIPLSQVRGKVSCRAEEEDLHELLTMERLCAADYYAGGGGSAIGARKYFKVTSMVDCDPVACATLETNFPAARIACAKLSDLLHATHTSADSNHRRGSALPNRGHIFILTAGPPCQGHSGANMFRSLDDTRNSELDVVLKVVNLLQPDFFLLENVPGFKRDWNTDTDGVHVDTDTTRNFASEAIRKLLAIEYQARLAILSSRSYGSPQNRVRLFVLAARIGIKLPNFPLPTHANPDIRATIFSVEDGEDMIKVYQGWGTPGCGPLPAVTAEEAISDLPPFEYAGNTRLNSSGPHFSATRISSRGHETRVGFTRSVPYSSPPRNEYQKRKRGSQVTVADHHTSHRSQRELDIIFGASTYAGRPGQRDIRGCERMTDPNGSFSTLMTSSRPGGKYTGPIHWNQRRTFSVAERKRIQGVPDDYILKGSIEDKDRMIGNMINVDIAEAIYGQIIIQVVLPWWRKAGRPKHVRATWRRDHPIPWSSTIA</sequence>
<evidence type="ECO:0000256" key="3">
    <source>
        <dbReference type="ARBA" id="ARBA00022679"/>
    </source>
</evidence>
<keyword evidence="2 5" id="KW-0489">Methyltransferase</keyword>
<organism evidence="7 8">
    <name type="scientific">Naematelia encephala</name>
    <dbReference type="NCBI Taxonomy" id="71784"/>
    <lineage>
        <taxon>Eukaryota</taxon>
        <taxon>Fungi</taxon>
        <taxon>Dikarya</taxon>
        <taxon>Basidiomycota</taxon>
        <taxon>Agaricomycotina</taxon>
        <taxon>Tremellomycetes</taxon>
        <taxon>Tremellales</taxon>
        <taxon>Naemateliaceae</taxon>
        <taxon>Naematelia</taxon>
    </lineage>
</organism>
<comment type="caution">
    <text evidence="7">The sequence shown here is derived from an EMBL/GenBank/DDBJ whole genome shotgun (WGS) entry which is preliminary data.</text>
</comment>
<keyword evidence="3 5" id="KW-0808">Transferase</keyword>
<dbReference type="Proteomes" id="UP000193986">
    <property type="component" value="Unassembled WGS sequence"/>
</dbReference>
<dbReference type="GO" id="GO:0005634">
    <property type="term" value="C:nucleus"/>
    <property type="evidence" value="ECO:0007669"/>
    <property type="project" value="TreeGrafter"/>
</dbReference>
<evidence type="ECO:0000256" key="2">
    <source>
        <dbReference type="ARBA" id="ARBA00022603"/>
    </source>
</evidence>
<comment type="similarity">
    <text evidence="5">Belongs to the class I-like SAM-binding methyltransferase superfamily. C5-methyltransferase family.</text>
</comment>
<feature type="active site" evidence="5">
    <location>
        <position position="327"/>
    </location>
</feature>
<proteinExistence type="inferred from homology"/>
<evidence type="ECO:0000256" key="1">
    <source>
        <dbReference type="ARBA" id="ARBA00011975"/>
    </source>
</evidence>